<gene>
    <name evidence="2" type="ORF">OEZ85_006359</name>
</gene>
<feature type="compositionally biased region" description="Low complexity" evidence="1">
    <location>
        <begin position="66"/>
        <end position="75"/>
    </location>
</feature>
<dbReference type="PANTHER" id="PTHR31968:SF4">
    <property type="entry name" value="SERINE_ARGININE-RELATED PROTEIN 53"/>
    <property type="match status" value="1"/>
</dbReference>
<keyword evidence="3" id="KW-1185">Reference proteome</keyword>
<feature type="region of interest" description="Disordered" evidence="1">
    <location>
        <begin position="1"/>
        <end position="29"/>
    </location>
</feature>
<sequence length="297" mass="30086">MEGVAFVRGGERSGNDAEAATAASQPAAAGSGVVILAPKQVHSRAPAEALHSNILGIRRVLKQRAAAASGRAASPDSPPAGRRRASPSYEAFRPRASPSYEPAAAAAEKMKARMRLVMAKAEQQKAAADAAEDTDAAAAAAAAARGGAGWTRFVFDKHGALDEEKLARQQLMDAEVAAGVAGSSAAVGADVEEASAAFVMGTGRAAAQRAAKHRTAEQQHEDAIFGRPYGGSEGSLFGGRGEVQAGGEAAAALPAAAAVVADDDSQLAASLGVAGGVLSGQQLSWRERLALKKKQQQ</sequence>
<dbReference type="EMBL" id="CP126211">
    <property type="protein sequence ID" value="WIA12721.1"/>
    <property type="molecule type" value="Genomic_DNA"/>
</dbReference>
<feature type="region of interest" description="Disordered" evidence="1">
    <location>
        <begin position="66"/>
        <end position="95"/>
    </location>
</feature>
<dbReference type="PANTHER" id="PTHR31968">
    <property type="entry name" value="SERINE/ARGININE-RELATED PROTEIN 53"/>
    <property type="match status" value="1"/>
</dbReference>
<evidence type="ECO:0000256" key="1">
    <source>
        <dbReference type="SAM" id="MobiDB-lite"/>
    </source>
</evidence>
<evidence type="ECO:0000313" key="2">
    <source>
        <dbReference type="EMBL" id="WIA12721.1"/>
    </source>
</evidence>
<dbReference type="InterPro" id="IPR034604">
    <property type="entry name" value="SRRP53"/>
</dbReference>
<reference evidence="2 3" key="1">
    <citation type="submission" date="2023-05" db="EMBL/GenBank/DDBJ databases">
        <title>A 100% complete, gapless, phased diploid assembly of the Scenedesmus obliquus UTEX 3031 genome.</title>
        <authorList>
            <person name="Biondi T.C."/>
            <person name="Hanschen E.R."/>
            <person name="Kwon T."/>
            <person name="Eng W."/>
            <person name="Kruse C.P.S."/>
            <person name="Koehler S.I."/>
            <person name="Kunde Y."/>
            <person name="Gleasner C.D."/>
            <person name="You Mak K.T."/>
            <person name="Polle J."/>
            <person name="Hovde B.T."/>
            <person name="Starkenburg S.R."/>
        </authorList>
    </citation>
    <scope>NUCLEOTIDE SEQUENCE [LARGE SCALE GENOMIC DNA]</scope>
    <source>
        <strain evidence="2 3">DOE0152z</strain>
    </source>
</reference>
<accession>A0ABY8TYC2</accession>
<organism evidence="2 3">
    <name type="scientific">Tetradesmus obliquus</name>
    <name type="common">Green alga</name>
    <name type="synonym">Acutodesmus obliquus</name>
    <dbReference type="NCBI Taxonomy" id="3088"/>
    <lineage>
        <taxon>Eukaryota</taxon>
        <taxon>Viridiplantae</taxon>
        <taxon>Chlorophyta</taxon>
        <taxon>core chlorophytes</taxon>
        <taxon>Chlorophyceae</taxon>
        <taxon>CS clade</taxon>
        <taxon>Sphaeropleales</taxon>
        <taxon>Scenedesmaceae</taxon>
        <taxon>Tetradesmus</taxon>
    </lineage>
</organism>
<dbReference type="Proteomes" id="UP001244341">
    <property type="component" value="Chromosome 4b"/>
</dbReference>
<evidence type="ECO:0000313" key="3">
    <source>
        <dbReference type="Proteomes" id="UP001244341"/>
    </source>
</evidence>
<name>A0ABY8TYC2_TETOB</name>
<proteinExistence type="predicted"/>
<feature type="compositionally biased region" description="Low complexity" evidence="1">
    <location>
        <begin position="17"/>
        <end position="29"/>
    </location>
</feature>
<protein>
    <submittedName>
        <fullName evidence="2">Uncharacterized protein</fullName>
    </submittedName>
</protein>